<accession>A0ABS8WT67</accession>
<evidence type="ECO:0008006" key="3">
    <source>
        <dbReference type="Google" id="ProtNLM"/>
    </source>
</evidence>
<protein>
    <recommendedName>
        <fullName evidence="3">Cytochrome P450</fullName>
    </recommendedName>
</protein>
<evidence type="ECO:0000313" key="1">
    <source>
        <dbReference type="EMBL" id="MCE3215175.1"/>
    </source>
</evidence>
<keyword evidence="2" id="KW-1185">Reference proteome</keyword>
<feature type="non-terminal residue" evidence="1">
    <location>
        <position position="1"/>
    </location>
</feature>
<reference evidence="1 2" key="1">
    <citation type="journal article" date="2021" name="BMC Genomics">
        <title>Datura genome reveals duplications of psychoactive alkaloid biosynthetic genes and high mutation rate following tissue culture.</title>
        <authorList>
            <person name="Rajewski A."/>
            <person name="Carter-House D."/>
            <person name="Stajich J."/>
            <person name="Litt A."/>
        </authorList>
    </citation>
    <scope>NUCLEOTIDE SEQUENCE [LARGE SCALE GENOMIC DNA]</scope>
    <source>
        <strain evidence="1">AR-01</strain>
    </source>
</reference>
<feature type="non-terminal residue" evidence="1">
    <location>
        <position position="65"/>
    </location>
</feature>
<proteinExistence type="predicted"/>
<dbReference type="Proteomes" id="UP000823775">
    <property type="component" value="Unassembled WGS sequence"/>
</dbReference>
<comment type="caution">
    <text evidence="1">The sequence shown here is derived from an EMBL/GenBank/DDBJ whole genome shotgun (WGS) entry which is preliminary data.</text>
</comment>
<name>A0ABS8WT67_DATST</name>
<gene>
    <name evidence="1" type="ORF">HAX54_001164</name>
</gene>
<evidence type="ECO:0000313" key="2">
    <source>
        <dbReference type="Proteomes" id="UP000823775"/>
    </source>
</evidence>
<dbReference type="EMBL" id="JACEIK010010401">
    <property type="protein sequence ID" value="MCE3215175.1"/>
    <property type="molecule type" value="Genomic_DNA"/>
</dbReference>
<organism evidence="1 2">
    <name type="scientific">Datura stramonium</name>
    <name type="common">Jimsonweed</name>
    <name type="synonym">Common thornapple</name>
    <dbReference type="NCBI Taxonomy" id="4076"/>
    <lineage>
        <taxon>Eukaryota</taxon>
        <taxon>Viridiplantae</taxon>
        <taxon>Streptophyta</taxon>
        <taxon>Embryophyta</taxon>
        <taxon>Tracheophyta</taxon>
        <taxon>Spermatophyta</taxon>
        <taxon>Magnoliopsida</taxon>
        <taxon>eudicotyledons</taxon>
        <taxon>Gunneridae</taxon>
        <taxon>Pentapetalae</taxon>
        <taxon>asterids</taxon>
        <taxon>lamiids</taxon>
        <taxon>Solanales</taxon>
        <taxon>Solanaceae</taxon>
        <taxon>Solanoideae</taxon>
        <taxon>Datureae</taxon>
        <taxon>Datura</taxon>
    </lineage>
</organism>
<sequence>NQDKEEAILRNMTEMMISQIASFKRIEHPMSHILEHEQHVLVERNNDLMGDEEIHIPYVLLLPYE</sequence>